<protein>
    <submittedName>
        <fullName evidence="1">Uncharacterized protein</fullName>
    </submittedName>
</protein>
<evidence type="ECO:0000313" key="2">
    <source>
        <dbReference type="Proteomes" id="UP001162175"/>
    </source>
</evidence>
<gene>
    <name evidence="1" type="ORF">DCBHLPFO_00754</name>
</gene>
<reference evidence="1" key="1">
    <citation type="submission" date="2022-11" db="EMBL/GenBank/DDBJ databases">
        <title>Draft genome of Mycoplasma arginini isolated from fly.</title>
        <authorList>
            <person name="Severgnini M."/>
            <person name="Gioia G."/>
            <person name="Cremonesi P."/>
            <person name="Moroni P."/>
            <person name="Addis M.F."/>
            <person name="Castiglioni B."/>
        </authorList>
    </citation>
    <scope>NUCLEOTIDE SEQUENCE</scope>
    <source>
        <strain evidence="1">QMP CG1-1632</strain>
    </source>
</reference>
<accession>A0AA43U2V8</accession>
<dbReference type="EMBL" id="JAPFAR010000083">
    <property type="protein sequence ID" value="MDI3349644.1"/>
    <property type="molecule type" value="Genomic_DNA"/>
</dbReference>
<dbReference type="Proteomes" id="UP001162175">
    <property type="component" value="Unassembled WGS sequence"/>
</dbReference>
<organism evidence="1 2">
    <name type="scientific">Mycoplasmopsis arginini</name>
    <name type="common">Mycoplasma arginini</name>
    <dbReference type="NCBI Taxonomy" id="2094"/>
    <lineage>
        <taxon>Bacteria</taxon>
        <taxon>Bacillati</taxon>
        <taxon>Mycoplasmatota</taxon>
        <taxon>Mycoplasmoidales</taxon>
        <taxon>Metamycoplasmataceae</taxon>
        <taxon>Mycoplasmopsis</taxon>
    </lineage>
</organism>
<dbReference type="AlphaFoldDB" id="A0AA43U2V8"/>
<sequence>MLTFLFLSILIFTLSGFFDVTLCEISTQEPTRGNISTLLKRSSDCLFLTPRPKYAPGERINWLTITFSLPLIIKLPPEVINGISPRKTTSSLTKPSFVVVALNLPYSLPA</sequence>
<proteinExistence type="predicted"/>
<name>A0AA43U2V8_MYCAR</name>
<evidence type="ECO:0000313" key="1">
    <source>
        <dbReference type="EMBL" id="MDI3349644.1"/>
    </source>
</evidence>
<comment type="caution">
    <text evidence="1">The sequence shown here is derived from an EMBL/GenBank/DDBJ whole genome shotgun (WGS) entry which is preliminary data.</text>
</comment>